<evidence type="ECO:0000256" key="1">
    <source>
        <dbReference type="SAM" id="MobiDB-lite"/>
    </source>
</evidence>
<evidence type="ECO:0000256" key="2">
    <source>
        <dbReference type="SAM" id="SignalP"/>
    </source>
</evidence>
<evidence type="ECO:0000313" key="4">
    <source>
        <dbReference type="Proteomes" id="UP001595629"/>
    </source>
</evidence>
<reference evidence="4" key="1">
    <citation type="journal article" date="2019" name="Int. J. Syst. Evol. Microbiol.">
        <title>The Global Catalogue of Microorganisms (GCM) 10K type strain sequencing project: providing services to taxonomists for standard genome sequencing and annotation.</title>
        <authorList>
            <consortium name="The Broad Institute Genomics Platform"/>
            <consortium name="The Broad Institute Genome Sequencing Center for Infectious Disease"/>
            <person name="Wu L."/>
            <person name="Ma J."/>
        </authorList>
    </citation>
    <scope>NUCLEOTIDE SEQUENCE [LARGE SCALE GENOMIC DNA]</scope>
    <source>
        <strain evidence="4">KCTC 42911</strain>
    </source>
</reference>
<dbReference type="EMBL" id="JBHRXI010000013">
    <property type="protein sequence ID" value="MFC3614775.1"/>
    <property type="molecule type" value="Genomic_DNA"/>
</dbReference>
<feature type="compositionally biased region" description="Low complexity" evidence="1">
    <location>
        <begin position="42"/>
        <end position="52"/>
    </location>
</feature>
<gene>
    <name evidence="3" type="ORF">ACFORG_13465</name>
</gene>
<dbReference type="RefSeq" id="WP_386736053.1">
    <property type="nucleotide sequence ID" value="NZ_JBHRXI010000013.1"/>
</dbReference>
<name>A0ABV7THH5_9RHOB</name>
<proteinExistence type="predicted"/>
<feature type="signal peptide" evidence="2">
    <location>
        <begin position="1"/>
        <end position="24"/>
    </location>
</feature>
<keyword evidence="4" id="KW-1185">Reference proteome</keyword>
<feature type="region of interest" description="Disordered" evidence="1">
    <location>
        <begin position="20"/>
        <end position="57"/>
    </location>
</feature>
<dbReference type="Gene3D" id="3.10.450.160">
    <property type="entry name" value="inner membrane protein cigr"/>
    <property type="match status" value="1"/>
</dbReference>
<accession>A0ABV7THH5</accession>
<organism evidence="3 4">
    <name type="scientific">Lutimaribacter marinistellae</name>
    <dbReference type="NCBI Taxonomy" id="1820329"/>
    <lineage>
        <taxon>Bacteria</taxon>
        <taxon>Pseudomonadati</taxon>
        <taxon>Pseudomonadota</taxon>
        <taxon>Alphaproteobacteria</taxon>
        <taxon>Rhodobacterales</taxon>
        <taxon>Roseobacteraceae</taxon>
        <taxon>Lutimaribacter</taxon>
    </lineage>
</organism>
<dbReference type="Proteomes" id="UP001595629">
    <property type="component" value="Unassembled WGS sequence"/>
</dbReference>
<sequence length="122" mass="13037">MTAKGTLMLAISLALAVATSPGMADSKKPGKNHKVPPGKATGVPPGLAKKPGGLPPGQVKKVYRKGELLPRGHAWITDYDRWRLPPLAPGQGFARYNNEVYRVVRDTGVVLEAIGIVSDLMR</sequence>
<feature type="chain" id="PRO_5047145602" description="Regulator RcnB of Ni and Co efflux" evidence="2">
    <location>
        <begin position="25"/>
        <end position="122"/>
    </location>
</feature>
<evidence type="ECO:0000313" key="3">
    <source>
        <dbReference type="EMBL" id="MFC3614775.1"/>
    </source>
</evidence>
<evidence type="ECO:0008006" key="5">
    <source>
        <dbReference type="Google" id="ProtNLM"/>
    </source>
</evidence>
<protein>
    <recommendedName>
        <fullName evidence="5">Regulator RcnB of Ni and Co efflux</fullName>
    </recommendedName>
</protein>
<comment type="caution">
    <text evidence="3">The sequence shown here is derived from an EMBL/GenBank/DDBJ whole genome shotgun (WGS) entry which is preliminary data.</text>
</comment>
<keyword evidence="2" id="KW-0732">Signal</keyword>